<dbReference type="RefSeq" id="WP_085549298.1">
    <property type="nucleotide sequence ID" value="NZ_FXAR01000003.1"/>
</dbReference>
<proteinExistence type="predicted"/>
<dbReference type="Proteomes" id="UP000193309">
    <property type="component" value="Unassembled WGS sequence"/>
</dbReference>
<protein>
    <recommendedName>
        <fullName evidence="3">Transcriptional regulator, AbiEi antitoxin, Type IV TA system</fullName>
    </recommendedName>
</protein>
<keyword evidence="2" id="KW-1185">Reference proteome</keyword>
<sequence length="332" mass="35627">MTRVGGPLVDISGMSEWEARQKLRQARHIKLAKGIYIGEGDWSRLDSAARATAQIVASGIATPATVVAGRSAAILHDLPLVGRLDHHAVELGGYRATKGGRRRHDHVYRNLSPAQVGEAKTVTTPYGDVPATTPAATGLDLARWYELSLGVRCLDRALARKATTAADIDTALKLAHGCSGIQAMRNAARLASPWSESPRESDMKVAMWAAGLPPPLQQVNLYDASGGFVARLDFFWPDIGFGTEYDGQGKLAGEFGVPVAVAARQDVERQHRISNLGVSNFRVDHRSARTGAAMRGVAAMYRRVAARGVPLDPALWKCVGGPAWRPPGFPRG</sequence>
<accession>A0A1X7J113</accession>
<dbReference type="EMBL" id="FXAR01000003">
    <property type="protein sequence ID" value="SMG21352.1"/>
    <property type="molecule type" value="Genomic_DNA"/>
</dbReference>
<evidence type="ECO:0000313" key="2">
    <source>
        <dbReference type="Proteomes" id="UP000193309"/>
    </source>
</evidence>
<dbReference type="OrthoDB" id="4409326at2"/>
<reference evidence="2" key="1">
    <citation type="submission" date="2017-04" db="EMBL/GenBank/DDBJ databases">
        <authorList>
            <person name="Varghese N."/>
            <person name="Submissions S."/>
        </authorList>
    </citation>
    <scope>NUCLEOTIDE SEQUENCE [LARGE SCALE GENOMIC DNA]</scope>
    <source>
        <strain evidence="2">VDS</strain>
    </source>
</reference>
<organism evidence="1 2">
    <name type="scientific">Corynebacterium pollutisoli</name>
    <dbReference type="NCBI Taxonomy" id="1610489"/>
    <lineage>
        <taxon>Bacteria</taxon>
        <taxon>Bacillati</taxon>
        <taxon>Actinomycetota</taxon>
        <taxon>Actinomycetes</taxon>
        <taxon>Mycobacteriales</taxon>
        <taxon>Corynebacteriaceae</taxon>
        <taxon>Corynebacterium</taxon>
    </lineage>
</organism>
<gene>
    <name evidence="1" type="ORF">SAMN06295981_1166</name>
</gene>
<name>A0A1X7J113_9CORY</name>
<evidence type="ECO:0008006" key="3">
    <source>
        <dbReference type="Google" id="ProtNLM"/>
    </source>
</evidence>
<dbReference type="STRING" id="1610489.SAMN06295981_1166"/>
<dbReference type="AlphaFoldDB" id="A0A1X7J113"/>
<evidence type="ECO:0000313" key="1">
    <source>
        <dbReference type="EMBL" id="SMG21352.1"/>
    </source>
</evidence>